<evidence type="ECO:0000256" key="10">
    <source>
        <dbReference type="SAM" id="Phobius"/>
    </source>
</evidence>
<keyword evidence="12" id="KW-1185">Reference proteome</keyword>
<dbReference type="InterPro" id="IPR045070">
    <property type="entry name" value="MATE_MepA-like"/>
</dbReference>
<keyword evidence="5" id="KW-1003">Cell membrane</keyword>
<comment type="similarity">
    <text evidence="2">Belongs to the multi antimicrobial extrusion (MATE) (TC 2.A.66.1) family. MepA subfamily.</text>
</comment>
<evidence type="ECO:0000256" key="3">
    <source>
        <dbReference type="ARBA" id="ARBA00022106"/>
    </source>
</evidence>
<dbReference type="Proteomes" id="UP000245622">
    <property type="component" value="Chromosome 1"/>
</dbReference>
<dbReference type="EMBL" id="LN555523">
    <property type="protein sequence ID" value="CED93888.1"/>
    <property type="molecule type" value="Genomic_DNA"/>
</dbReference>
<name>A0A1V1I0Z3_9FIRM</name>
<evidence type="ECO:0000256" key="6">
    <source>
        <dbReference type="ARBA" id="ARBA00022692"/>
    </source>
</evidence>
<keyword evidence="8 10" id="KW-0472">Membrane</keyword>
<dbReference type="InterPro" id="IPR048279">
    <property type="entry name" value="MdtK-like"/>
</dbReference>
<dbReference type="GO" id="GO:0015297">
    <property type="term" value="F:antiporter activity"/>
    <property type="evidence" value="ECO:0007669"/>
    <property type="project" value="InterPro"/>
</dbReference>
<reference evidence="11 12" key="1">
    <citation type="submission" date="2014-04" db="EMBL/GenBank/DDBJ databases">
        <authorList>
            <person name="Hornung B.V."/>
        </authorList>
    </citation>
    <scope>NUCLEOTIDE SEQUENCE [LARGE SCALE GENOMIC DNA]</scope>
    <source>
        <strain evidence="11 12">CRIB</strain>
    </source>
</reference>
<feature type="transmembrane region" description="Helical" evidence="10">
    <location>
        <begin position="235"/>
        <end position="257"/>
    </location>
</feature>
<evidence type="ECO:0000256" key="8">
    <source>
        <dbReference type="ARBA" id="ARBA00023136"/>
    </source>
</evidence>
<keyword evidence="4" id="KW-0813">Transport</keyword>
<dbReference type="PANTHER" id="PTHR43823">
    <property type="entry name" value="SPORULATION PROTEIN YKVU"/>
    <property type="match status" value="1"/>
</dbReference>
<evidence type="ECO:0000313" key="12">
    <source>
        <dbReference type="Proteomes" id="UP000245622"/>
    </source>
</evidence>
<dbReference type="PANTHER" id="PTHR43823:SF3">
    <property type="entry name" value="MULTIDRUG EXPORT PROTEIN MEPA"/>
    <property type="match status" value="1"/>
</dbReference>
<evidence type="ECO:0000256" key="4">
    <source>
        <dbReference type="ARBA" id="ARBA00022448"/>
    </source>
</evidence>
<dbReference type="GeneID" id="82205315"/>
<dbReference type="CDD" id="cd13143">
    <property type="entry name" value="MATE_MepA_like"/>
    <property type="match status" value="1"/>
</dbReference>
<dbReference type="KEGG" id="ril:CRIB_1278"/>
<dbReference type="InterPro" id="IPR051327">
    <property type="entry name" value="MATE_MepA_subfamily"/>
</dbReference>
<sequence>MSSLDLLKDNEKKVFYHYLIPSICSTLVNSIYILVDTLIIGQGVGAEGISALNIFLPFYSIYMGIGLMFGIGAGILMSTEDGVGNTEKSKKYFITSILCVSLVAIILTLVSSFNLRKISYMLGANESSIDLVMEYGRYIVYSTPIFICTNFLGPIVRNRKEPNLCMVAVLLGAGLNIVLDYIFVFPMQMGMKGAAMATVIGSITTSLVLLTHFIKKKNRIKICINGISFDMVKKIISCGSSSFLMEVASGFVIFIFNIQILKYIGDNGIVVYGIISNCIIVGTSLFNGIAQATQPVIATNHGADEVNRVKTVLKYAMYTTIAIGIILFAIIFVFTKKVILVFVKADESIINMGIPSIRMYLSAFCIMNINILMCNYFQSIGKEKISVSISIIRGFLLNIILVLIMPLVLGGNGLWLVVPLTEVITFLGIYIYLTKRQGYLALR</sequence>
<evidence type="ECO:0000256" key="1">
    <source>
        <dbReference type="ARBA" id="ARBA00004651"/>
    </source>
</evidence>
<dbReference type="GO" id="GO:0046677">
    <property type="term" value="P:response to antibiotic"/>
    <property type="evidence" value="ECO:0007669"/>
    <property type="project" value="UniProtKB-KW"/>
</dbReference>
<evidence type="ECO:0000313" key="11">
    <source>
        <dbReference type="EMBL" id="CED93888.1"/>
    </source>
</evidence>
<evidence type="ECO:0000256" key="7">
    <source>
        <dbReference type="ARBA" id="ARBA00022989"/>
    </source>
</evidence>
<feature type="transmembrane region" description="Helical" evidence="10">
    <location>
        <begin position="357"/>
        <end position="377"/>
    </location>
</feature>
<dbReference type="RefSeq" id="WP_180703567.1">
    <property type="nucleotide sequence ID" value="NZ_CAONDH010000006.1"/>
</dbReference>
<dbReference type="Pfam" id="PF01554">
    <property type="entry name" value="MatE"/>
    <property type="match status" value="2"/>
</dbReference>
<dbReference type="AlphaFoldDB" id="A0A1V1I0Z3"/>
<feature type="transmembrane region" description="Helical" evidence="10">
    <location>
        <begin position="389"/>
        <end position="408"/>
    </location>
</feature>
<dbReference type="GO" id="GO:0042910">
    <property type="term" value="F:xenobiotic transmembrane transporter activity"/>
    <property type="evidence" value="ECO:0007669"/>
    <property type="project" value="InterPro"/>
</dbReference>
<feature type="transmembrane region" description="Helical" evidence="10">
    <location>
        <begin position="315"/>
        <end position="334"/>
    </location>
</feature>
<protein>
    <recommendedName>
        <fullName evidence="3">Multidrug export protein MepA</fullName>
    </recommendedName>
</protein>
<evidence type="ECO:0000256" key="5">
    <source>
        <dbReference type="ARBA" id="ARBA00022475"/>
    </source>
</evidence>
<feature type="transmembrane region" description="Helical" evidence="10">
    <location>
        <begin position="91"/>
        <end position="115"/>
    </location>
</feature>
<feature type="transmembrane region" description="Helical" evidence="10">
    <location>
        <begin position="414"/>
        <end position="433"/>
    </location>
</feature>
<feature type="transmembrane region" description="Helical" evidence="10">
    <location>
        <begin position="193"/>
        <end position="214"/>
    </location>
</feature>
<feature type="transmembrane region" description="Helical" evidence="10">
    <location>
        <begin position="55"/>
        <end position="79"/>
    </location>
</feature>
<dbReference type="PIRSF" id="PIRSF006603">
    <property type="entry name" value="DinF"/>
    <property type="match status" value="1"/>
</dbReference>
<organism evidence="11 12">
    <name type="scientific">Romboutsia ilealis</name>
    <dbReference type="NCBI Taxonomy" id="1115758"/>
    <lineage>
        <taxon>Bacteria</taxon>
        <taxon>Bacillati</taxon>
        <taxon>Bacillota</taxon>
        <taxon>Clostridia</taxon>
        <taxon>Peptostreptococcales</taxon>
        <taxon>Peptostreptococcaceae</taxon>
        <taxon>Romboutsia</taxon>
    </lineage>
</organism>
<feature type="transmembrane region" description="Helical" evidence="10">
    <location>
        <begin position="15"/>
        <end position="35"/>
    </location>
</feature>
<keyword evidence="9" id="KW-0046">Antibiotic resistance</keyword>
<accession>A0A1V1I0Z3</accession>
<evidence type="ECO:0000256" key="2">
    <source>
        <dbReference type="ARBA" id="ARBA00008417"/>
    </source>
</evidence>
<feature type="transmembrane region" description="Helical" evidence="10">
    <location>
        <begin position="269"/>
        <end position="290"/>
    </location>
</feature>
<evidence type="ECO:0000256" key="9">
    <source>
        <dbReference type="ARBA" id="ARBA00023251"/>
    </source>
</evidence>
<keyword evidence="7 10" id="KW-1133">Transmembrane helix</keyword>
<dbReference type="InterPro" id="IPR002528">
    <property type="entry name" value="MATE_fam"/>
</dbReference>
<keyword evidence="6 10" id="KW-0812">Transmembrane</keyword>
<proteinExistence type="inferred from homology"/>
<gene>
    <name evidence="11" type="ORF">CRIB_1278</name>
</gene>
<comment type="subcellular location">
    <subcellularLocation>
        <location evidence="1">Cell membrane</location>
        <topology evidence="1">Multi-pass membrane protein</topology>
    </subcellularLocation>
</comment>
<feature type="transmembrane region" description="Helical" evidence="10">
    <location>
        <begin position="164"/>
        <end position="187"/>
    </location>
</feature>
<dbReference type="GO" id="GO:0005886">
    <property type="term" value="C:plasma membrane"/>
    <property type="evidence" value="ECO:0007669"/>
    <property type="project" value="UniProtKB-SubCell"/>
</dbReference>